<dbReference type="SUPFAM" id="SSF53474">
    <property type="entry name" value="alpha/beta-Hydrolases"/>
    <property type="match status" value="1"/>
</dbReference>
<dbReference type="Gene3D" id="3.40.50.1820">
    <property type="entry name" value="alpha/beta hydrolase"/>
    <property type="match status" value="1"/>
</dbReference>
<sequence>MLKISLLIIFNIYAITSTTAQAEIDGIGLPQGRFVEVKQHRMHLDCSGAGPVTVVVDSGIGGSSIEWFLVRESLGESVRFCAYDRAGYGWSDPGVASRTTKNISHELRMLLNNAGEKPPYLMVGHSFGGFTARYFAYRFPNDVMGLLLVDASHPDQISRMNKLVTGTQKRTGGENPLQMPKGNSVENLPELQQLQAGFLNSRRKAIFAQMDEIKYFQQSAEQVRQAMPLPNIPVLVVTRGKQVWPENKQGQFMEKTWLDLQESLSALTINGRHLLATQSGHNIHLDQPELLSDQIRTMIRSYQSAVLHAGVVDLNQDGGSL</sequence>
<dbReference type="AlphaFoldDB" id="A0AA88H6X0"/>
<dbReference type="Proteomes" id="UP001187531">
    <property type="component" value="Unassembled WGS sequence"/>
</dbReference>
<keyword evidence="4" id="KW-1185">Reference proteome</keyword>
<dbReference type="GO" id="GO:0016020">
    <property type="term" value="C:membrane"/>
    <property type="evidence" value="ECO:0007669"/>
    <property type="project" value="TreeGrafter"/>
</dbReference>
<feature type="signal peptide" evidence="1">
    <location>
        <begin position="1"/>
        <end position="22"/>
    </location>
</feature>
<feature type="chain" id="PRO_5041723209" description="AB hydrolase-1 domain-containing protein" evidence="1">
    <location>
        <begin position="23"/>
        <end position="321"/>
    </location>
</feature>
<comment type="caution">
    <text evidence="3">The sequence shown here is derived from an EMBL/GenBank/DDBJ whole genome shotgun (WGS) entry which is preliminary data.</text>
</comment>
<dbReference type="Pfam" id="PF00561">
    <property type="entry name" value="Abhydrolase_1"/>
    <property type="match status" value="1"/>
</dbReference>
<dbReference type="InterPro" id="IPR000073">
    <property type="entry name" value="AB_hydrolase_1"/>
</dbReference>
<dbReference type="PRINTS" id="PR00111">
    <property type="entry name" value="ABHYDROLASE"/>
</dbReference>
<evidence type="ECO:0000259" key="2">
    <source>
        <dbReference type="Pfam" id="PF00561"/>
    </source>
</evidence>
<feature type="domain" description="AB hydrolase-1" evidence="2">
    <location>
        <begin position="54"/>
        <end position="157"/>
    </location>
</feature>
<proteinExistence type="predicted"/>
<name>A0AA88H6X0_ARTSF</name>
<evidence type="ECO:0000313" key="3">
    <source>
        <dbReference type="EMBL" id="KAK2701691.1"/>
    </source>
</evidence>
<gene>
    <name evidence="3" type="ORF">QYM36_019653</name>
</gene>
<accession>A0AA88H6X0</accession>
<reference evidence="3" key="1">
    <citation type="submission" date="2023-07" db="EMBL/GenBank/DDBJ databases">
        <title>Chromosome-level genome assembly of Artemia franciscana.</title>
        <authorList>
            <person name="Jo E."/>
        </authorList>
    </citation>
    <scope>NUCLEOTIDE SEQUENCE</scope>
    <source>
        <tissue evidence="3">Whole body</tissue>
    </source>
</reference>
<evidence type="ECO:0000256" key="1">
    <source>
        <dbReference type="SAM" id="SignalP"/>
    </source>
</evidence>
<dbReference type="InterPro" id="IPR029058">
    <property type="entry name" value="AB_hydrolase_fold"/>
</dbReference>
<dbReference type="PANTHER" id="PTHR43798">
    <property type="entry name" value="MONOACYLGLYCEROL LIPASE"/>
    <property type="match status" value="1"/>
</dbReference>
<keyword evidence="1" id="KW-0732">Signal</keyword>
<organism evidence="3 4">
    <name type="scientific">Artemia franciscana</name>
    <name type="common">Brine shrimp</name>
    <name type="synonym">Artemia sanfranciscana</name>
    <dbReference type="NCBI Taxonomy" id="6661"/>
    <lineage>
        <taxon>Eukaryota</taxon>
        <taxon>Metazoa</taxon>
        <taxon>Ecdysozoa</taxon>
        <taxon>Arthropoda</taxon>
        <taxon>Crustacea</taxon>
        <taxon>Branchiopoda</taxon>
        <taxon>Anostraca</taxon>
        <taxon>Artemiidae</taxon>
        <taxon>Artemia</taxon>
    </lineage>
</organism>
<dbReference type="EMBL" id="JAVRJZ010002296">
    <property type="protein sequence ID" value="KAK2701691.1"/>
    <property type="molecule type" value="Genomic_DNA"/>
</dbReference>
<protein>
    <recommendedName>
        <fullName evidence="2">AB hydrolase-1 domain-containing protein</fullName>
    </recommendedName>
</protein>
<evidence type="ECO:0000313" key="4">
    <source>
        <dbReference type="Proteomes" id="UP001187531"/>
    </source>
</evidence>
<dbReference type="InterPro" id="IPR050266">
    <property type="entry name" value="AB_hydrolase_sf"/>
</dbReference>
<dbReference type="PANTHER" id="PTHR43798:SF33">
    <property type="entry name" value="HYDROLASE, PUTATIVE (AFU_ORTHOLOGUE AFUA_2G14860)-RELATED"/>
    <property type="match status" value="1"/>
</dbReference>